<evidence type="ECO:0000313" key="3">
    <source>
        <dbReference type="Proteomes" id="UP001428817"/>
    </source>
</evidence>
<dbReference type="EMBL" id="BAABJP010000015">
    <property type="protein sequence ID" value="GAA5156890.1"/>
    <property type="molecule type" value="Genomic_DNA"/>
</dbReference>
<feature type="transmembrane region" description="Helical" evidence="1">
    <location>
        <begin position="7"/>
        <end position="29"/>
    </location>
</feature>
<feature type="transmembrane region" description="Helical" evidence="1">
    <location>
        <begin position="49"/>
        <end position="69"/>
    </location>
</feature>
<keyword evidence="1" id="KW-1133">Transmembrane helix</keyword>
<protein>
    <recommendedName>
        <fullName evidence="4">DUF4345 domain-containing protein</fullName>
    </recommendedName>
</protein>
<accession>A0ABP9Q973</accession>
<gene>
    <name evidence="2" type="ORF">GCM10023321_33770</name>
</gene>
<evidence type="ECO:0000313" key="2">
    <source>
        <dbReference type="EMBL" id="GAA5156890.1"/>
    </source>
</evidence>
<dbReference type="Proteomes" id="UP001428817">
    <property type="component" value="Unassembled WGS sequence"/>
</dbReference>
<feature type="transmembrane region" description="Helical" evidence="1">
    <location>
        <begin position="76"/>
        <end position="94"/>
    </location>
</feature>
<proteinExistence type="predicted"/>
<dbReference type="RefSeq" id="WP_185059489.1">
    <property type="nucleotide sequence ID" value="NZ_BAABJP010000015.1"/>
</dbReference>
<feature type="transmembrane region" description="Helical" evidence="1">
    <location>
        <begin position="114"/>
        <end position="134"/>
    </location>
</feature>
<evidence type="ECO:0008006" key="4">
    <source>
        <dbReference type="Google" id="ProtNLM"/>
    </source>
</evidence>
<evidence type="ECO:0000256" key="1">
    <source>
        <dbReference type="SAM" id="Phobius"/>
    </source>
</evidence>
<sequence>MSVRVGLVFVGAVQGVIGVWQLLAPRSFFEDFPLSEHPWVALLGPYNQHLVVDVGAFNLAMALLLGWAAVVLQRQLTLAALASGLVFGALHLGFHATHLEHFPTADAVSQTVGLVAWLLLLAGLFRLACVRLSGH</sequence>
<name>A0ABP9Q973_9PSEU</name>
<keyword evidence="3" id="KW-1185">Reference proteome</keyword>
<keyword evidence="1" id="KW-0812">Transmembrane</keyword>
<comment type="caution">
    <text evidence="2">The sequence shown here is derived from an EMBL/GenBank/DDBJ whole genome shotgun (WGS) entry which is preliminary data.</text>
</comment>
<keyword evidence="1" id="KW-0472">Membrane</keyword>
<reference evidence="3" key="1">
    <citation type="journal article" date="2019" name="Int. J. Syst. Evol. Microbiol.">
        <title>The Global Catalogue of Microorganisms (GCM) 10K type strain sequencing project: providing services to taxonomists for standard genome sequencing and annotation.</title>
        <authorList>
            <consortium name="The Broad Institute Genomics Platform"/>
            <consortium name="The Broad Institute Genome Sequencing Center for Infectious Disease"/>
            <person name="Wu L."/>
            <person name="Ma J."/>
        </authorList>
    </citation>
    <scope>NUCLEOTIDE SEQUENCE [LARGE SCALE GENOMIC DNA]</scope>
    <source>
        <strain evidence="3">JCM 18303</strain>
    </source>
</reference>
<organism evidence="2 3">
    <name type="scientific">Pseudonocardia eucalypti</name>
    <dbReference type="NCBI Taxonomy" id="648755"/>
    <lineage>
        <taxon>Bacteria</taxon>
        <taxon>Bacillati</taxon>
        <taxon>Actinomycetota</taxon>
        <taxon>Actinomycetes</taxon>
        <taxon>Pseudonocardiales</taxon>
        <taxon>Pseudonocardiaceae</taxon>
        <taxon>Pseudonocardia</taxon>
    </lineage>
</organism>